<dbReference type="AlphaFoldDB" id="A0A4S8L5M7"/>
<dbReference type="Proteomes" id="UP000297245">
    <property type="component" value="Unassembled WGS sequence"/>
</dbReference>
<sequence>MKPPEEYNFVAVSKYKNTNNLLTEMNTLTAAKWLRDISNSIQFETTLNSAIDLIQREFGLAINFVPTWFNPENDEDLREMEYVNELPSHSIGKARWANGTKDDDHASKDRICPKFKQAWENMNKRSPTNLLPFFPTETDWTWLEDPSNAPRALPAPRIVERPSKYPRQTTLTNYISYGNSNEIQTNNLNREPDTTQTRSHSPSPSTYDA</sequence>
<evidence type="ECO:0000313" key="2">
    <source>
        <dbReference type="EMBL" id="THU83731.1"/>
    </source>
</evidence>
<reference evidence="2 3" key="1">
    <citation type="journal article" date="2019" name="Nat. Ecol. Evol.">
        <title>Megaphylogeny resolves global patterns of mushroom evolution.</title>
        <authorList>
            <person name="Varga T."/>
            <person name="Krizsan K."/>
            <person name="Foldi C."/>
            <person name="Dima B."/>
            <person name="Sanchez-Garcia M."/>
            <person name="Sanchez-Ramirez S."/>
            <person name="Szollosi G.J."/>
            <person name="Szarkandi J.G."/>
            <person name="Papp V."/>
            <person name="Albert L."/>
            <person name="Andreopoulos W."/>
            <person name="Angelini C."/>
            <person name="Antonin V."/>
            <person name="Barry K.W."/>
            <person name="Bougher N.L."/>
            <person name="Buchanan P."/>
            <person name="Buyck B."/>
            <person name="Bense V."/>
            <person name="Catcheside P."/>
            <person name="Chovatia M."/>
            <person name="Cooper J."/>
            <person name="Damon W."/>
            <person name="Desjardin D."/>
            <person name="Finy P."/>
            <person name="Geml J."/>
            <person name="Haridas S."/>
            <person name="Hughes K."/>
            <person name="Justo A."/>
            <person name="Karasinski D."/>
            <person name="Kautmanova I."/>
            <person name="Kiss B."/>
            <person name="Kocsube S."/>
            <person name="Kotiranta H."/>
            <person name="LaButti K.M."/>
            <person name="Lechner B.E."/>
            <person name="Liimatainen K."/>
            <person name="Lipzen A."/>
            <person name="Lukacs Z."/>
            <person name="Mihaltcheva S."/>
            <person name="Morgado L.N."/>
            <person name="Niskanen T."/>
            <person name="Noordeloos M.E."/>
            <person name="Ohm R.A."/>
            <person name="Ortiz-Santana B."/>
            <person name="Ovrebo C."/>
            <person name="Racz N."/>
            <person name="Riley R."/>
            <person name="Savchenko A."/>
            <person name="Shiryaev A."/>
            <person name="Soop K."/>
            <person name="Spirin V."/>
            <person name="Szebenyi C."/>
            <person name="Tomsovsky M."/>
            <person name="Tulloss R.E."/>
            <person name="Uehling J."/>
            <person name="Grigoriev I.V."/>
            <person name="Vagvolgyi C."/>
            <person name="Papp T."/>
            <person name="Martin F.M."/>
            <person name="Miettinen O."/>
            <person name="Hibbett D.S."/>
            <person name="Nagy L.G."/>
        </authorList>
    </citation>
    <scope>NUCLEOTIDE SEQUENCE [LARGE SCALE GENOMIC DNA]</scope>
    <source>
        <strain evidence="2 3">CBS 962.96</strain>
    </source>
</reference>
<keyword evidence="3" id="KW-1185">Reference proteome</keyword>
<feature type="region of interest" description="Disordered" evidence="1">
    <location>
        <begin position="178"/>
        <end position="209"/>
    </location>
</feature>
<evidence type="ECO:0000313" key="3">
    <source>
        <dbReference type="Proteomes" id="UP000297245"/>
    </source>
</evidence>
<dbReference type="OrthoDB" id="4230923at2759"/>
<dbReference type="EMBL" id="ML179645">
    <property type="protein sequence ID" value="THU83731.1"/>
    <property type="molecule type" value="Genomic_DNA"/>
</dbReference>
<evidence type="ECO:0000256" key="1">
    <source>
        <dbReference type="SAM" id="MobiDB-lite"/>
    </source>
</evidence>
<gene>
    <name evidence="2" type="ORF">K435DRAFT_871010</name>
</gene>
<accession>A0A4S8L5M7</accession>
<name>A0A4S8L5M7_DENBC</name>
<organism evidence="2 3">
    <name type="scientific">Dendrothele bispora (strain CBS 962.96)</name>
    <dbReference type="NCBI Taxonomy" id="1314807"/>
    <lineage>
        <taxon>Eukaryota</taxon>
        <taxon>Fungi</taxon>
        <taxon>Dikarya</taxon>
        <taxon>Basidiomycota</taxon>
        <taxon>Agaricomycotina</taxon>
        <taxon>Agaricomycetes</taxon>
        <taxon>Agaricomycetidae</taxon>
        <taxon>Agaricales</taxon>
        <taxon>Agaricales incertae sedis</taxon>
        <taxon>Dendrothele</taxon>
    </lineage>
</organism>
<proteinExistence type="predicted"/>
<protein>
    <submittedName>
        <fullName evidence="2">Uncharacterized protein</fullName>
    </submittedName>
</protein>